<dbReference type="Proteomes" id="UP000679247">
    <property type="component" value="Chromosome"/>
</dbReference>
<evidence type="ECO:0000313" key="3">
    <source>
        <dbReference type="Proteomes" id="UP000679247"/>
    </source>
</evidence>
<keyword evidence="3" id="KW-1185">Reference proteome</keyword>
<proteinExistence type="predicted"/>
<evidence type="ECO:0000256" key="1">
    <source>
        <dbReference type="SAM" id="Phobius"/>
    </source>
</evidence>
<protein>
    <submittedName>
        <fullName evidence="2">Uncharacterized protein</fullName>
    </submittedName>
</protein>
<dbReference type="EMBL" id="CP071709">
    <property type="protein sequence ID" value="QVY62530.1"/>
    <property type="molecule type" value="Genomic_DNA"/>
</dbReference>
<dbReference type="RefSeq" id="WP_066448750.1">
    <property type="nucleotide sequence ID" value="NZ_CP071709.1"/>
</dbReference>
<feature type="transmembrane region" description="Helical" evidence="1">
    <location>
        <begin position="58"/>
        <end position="81"/>
    </location>
</feature>
<feature type="transmembrane region" description="Helical" evidence="1">
    <location>
        <begin position="34"/>
        <end position="52"/>
    </location>
</feature>
<organism evidence="2 3">
    <name type="scientific">Cytobacillus gottheilii</name>
    <dbReference type="NCBI Taxonomy" id="859144"/>
    <lineage>
        <taxon>Bacteria</taxon>
        <taxon>Bacillati</taxon>
        <taxon>Bacillota</taxon>
        <taxon>Bacilli</taxon>
        <taxon>Bacillales</taxon>
        <taxon>Bacillaceae</taxon>
        <taxon>Cytobacillus</taxon>
    </lineage>
</organism>
<gene>
    <name evidence="2" type="ORF">J1899_05515</name>
</gene>
<keyword evidence="1" id="KW-0472">Membrane</keyword>
<evidence type="ECO:0000313" key="2">
    <source>
        <dbReference type="EMBL" id="QVY62530.1"/>
    </source>
</evidence>
<keyword evidence="1" id="KW-0812">Transmembrane</keyword>
<reference evidence="2 3" key="1">
    <citation type="submission" date="2021-03" db="EMBL/GenBank/DDBJ databases">
        <title>The first data on the complete genome of the tetrodotoxin-producing bacterium.</title>
        <authorList>
            <person name="Melnikova D.I."/>
            <person name="Nijland R."/>
            <person name="Magarlamov T.Y."/>
        </authorList>
    </citation>
    <scope>NUCLEOTIDE SEQUENCE [LARGE SCALE GENOMIC DNA]</scope>
    <source>
        <strain evidence="2 3">1839</strain>
    </source>
</reference>
<name>A0ABX8FEV2_9BACI</name>
<keyword evidence="1" id="KW-1133">Transmembrane helix</keyword>
<feature type="transmembrane region" description="Helical" evidence="1">
    <location>
        <begin position="6"/>
        <end position="22"/>
    </location>
</feature>
<sequence>MDIVILSFSFIVSTIVSVLILKKTKSKWKSRLSAFIINTLILATATWLLYITDEEAKMFGYVHVVLVIAIPIISWINFIILEISKYKKWVA</sequence>
<accession>A0ABX8FEV2</accession>